<proteinExistence type="predicted"/>
<feature type="domain" description="Amidohydrolase 3" evidence="1">
    <location>
        <begin position="44"/>
        <end position="525"/>
    </location>
</feature>
<dbReference type="eggNOG" id="COG1574">
    <property type="taxonomic scope" value="Bacteria"/>
</dbReference>
<dbReference type="InterPro" id="IPR011059">
    <property type="entry name" value="Metal-dep_hydrolase_composite"/>
</dbReference>
<gene>
    <name evidence="2" type="ordered locus">Hprae_1548</name>
</gene>
<organism evidence="2 3">
    <name type="scientific">Halanaerobium praevalens (strain ATCC 33744 / DSM 2228 / GSL)</name>
    <dbReference type="NCBI Taxonomy" id="572479"/>
    <lineage>
        <taxon>Bacteria</taxon>
        <taxon>Bacillati</taxon>
        <taxon>Bacillota</taxon>
        <taxon>Clostridia</taxon>
        <taxon>Halanaerobiales</taxon>
        <taxon>Halanaerobiaceae</taxon>
        <taxon>Halanaerobium</taxon>
    </lineage>
</organism>
<keyword evidence="3" id="KW-1185">Reference proteome</keyword>
<reference evidence="3" key="1">
    <citation type="submission" date="2010-10" db="EMBL/GenBank/DDBJ databases">
        <title>The complete genome of Halanaerobium praevalens DSM 2228.</title>
        <authorList>
            <consortium name="US DOE Joint Genome Institute (JGI-PGF)"/>
            <person name="Lucas S."/>
            <person name="Copeland A."/>
            <person name="Lapidus A."/>
            <person name="Glavina del Rio T."/>
            <person name="Dalin E."/>
            <person name="Tice H."/>
            <person name="Bruce D."/>
            <person name="Goodwin L."/>
            <person name="Pitluck S."/>
            <person name="Kyrpides N."/>
            <person name="Mavromatis K."/>
            <person name="Ivanova N."/>
            <person name="Ovchinnikova G."/>
            <person name="Chertkov O."/>
            <person name="Detter J.C."/>
            <person name="Han C."/>
            <person name="Larimer F."/>
            <person name="Land M."/>
            <person name="Hauser L."/>
            <person name="Markowitz V."/>
            <person name="Cheng J.-F."/>
            <person name="Hugenholtz P."/>
            <person name="Woyke T."/>
            <person name="Wu D."/>
            <person name="Tindall B."/>
            <person name="Pomrenke H.G."/>
            <person name="Brambilla E."/>
            <person name="Klenk H.-P."/>
            <person name="Eisen J.A."/>
        </authorList>
    </citation>
    <scope>NUCLEOTIDE SEQUENCE [LARGE SCALE GENOMIC DNA]</scope>
    <source>
        <strain evidence="3">ATCC 33744 / DSM 2228 / GSL</strain>
    </source>
</reference>
<dbReference type="InterPro" id="IPR033932">
    <property type="entry name" value="YtcJ-like"/>
</dbReference>
<dbReference type="Gene3D" id="2.30.40.10">
    <property type="entry name" value="Urease, subunit C, domain 1"/>
    <property type="match status" value="1"/>
</dbReference>
<dbReference type="GO" id="GO:0016810">
    <property type="term" value="F:hydrolase activity, acting on carbon-nitrogen (but not peptide) bonds"/>
    <property type="evidence" value="ECO:0007669"/>
    <property type="project" value="InterPro"/>
</dbReference>
<dbReference type="PATRIC" id="fig|572479.3.peg.1568"/>
<accession>E3DP42</accession>
<dbReference type="RefSeq" id="WP_014553697.1">
    <property type="nucleotide sequence ID" value="NC_017455.1"/>
</dbReference>
<dbReference type="HOGENOM" id="CLU_009942_2_1_9"/>
<dbReference type="AlphaFoldDB" id="E3DP42"/>
<dbReference type="PANTHER" id="PTHR22642">
    <property type="entry name" value="IMIDAZOLONEPROPIONASE"/>
    <property type="match status" value="1"/>
</dbReference>
<dbReference type="CDD" id="cd01300">
    <property type="entry name" value="YtcJ_like"/>
    <property type="match status" value="1"/>
</dbReference>
<dbReference type="SUPFAM" id="SSF51556">
    <property type="entry name" value="Metallo-dependent hydrolases"/>
    <property type="match status" value="1"/>
</dbReference>
<name>E3DP42_HALPG</name>
<dbReference type="Gene3D" id="3.10.310.70">
    <property type="match status" value="1"/>
</dbReference>
<dbReference type="InterPro" id="IPR032466">
    <property type="entry name" value="Metal_Hydrolase"/>
</dbReference>
<evidence type="ECO:0000313" key="3">
    <source>
        <dbReference type="Proteomes" id="UP000006866"/>
    </source>
</evidence>
<dbReference type="InterPro" id="IPR013108">
    <property type="entry name" value="Amidohydro_3"/>
</dbReference>
<reference evidence="2 3" key="2">
    <citation type="journal article" date="2011" name="Stand. Genomic Sci.">
        <title>Complete genome sequence of the extremely halophilic Halanaerobium praevalens type strain (GSL).</title>
        <authorList>
            <person name="Ivanova N."/>
            <person name="Sikorski J."/>
            <person name="Chertkov O."/>
            <person name="Nolan M."/>
            <person name="Lucas S."/>
            <person name="Hammon N."/>
            <person name="Deshpande S."/>
            <person name="Cheng J.F."/>
            <person name="Tapia R."/>
            <person name="Han C."/>
            <person name="Goodwin L."/>
            <person name="Pitluck S."/>
            <person name="Huntemann M."/>
            <person name="Liolios K."/>
            <person name="Pagani I."/>
            <person name="Mavromatis K."/>
            <person name="Ovchinikova G."/>
            <person name="Pati A."/>
            <person name="Chen A."/>
            <person name="Palaniappan K."/>
            <person name="Land M."/>
            <person name="Hauser L."/>
            <person name="Brambilla E.M."/>
            <person name="Kannan K.P."/>
            <person name="Rohde M."/>
            <person name="Tindall B.J."/>
            <person name="Goker M."/>
            <person name="Detter J.C."/>
            <person name="Woyke T."/>
            <person name="Bristow J."/>
            <person name="Eisen J.A."/>
            <person name="Markowitz V."/>
            <person name="Hugenholtz P."/>
            <person name="Kyrpides N.C."/>
            <person name="Klenk H.P."/>
            <person name="Lapidus A."/>
        </authorList>
    </citation>
    <scope>NUCLEOTIDE SEQUENCE [LARGE SCALE GENOMIC DNA]</scope>
    <source>
        <strain evidence="3">ATCC 33744 / DSM 2228 / GSL</strain>
    </source>
</reference>
<dbReference type="STRING" id="572479.Hprae_1548"/>
<sequence length="529" mass="60376">MPKLFYNADIYTMDKSNPVIENVLVEDGLIIGYNVEVSEKYQKVDLKGKTLIPGLCDSHLHTVMYGSELDKLDLSKANSIDQLIKMGQKYLKQKDFKPNEWMFGWGWNQENFKENKLPTAQDLDKISTEIPIVFKRECRHVLTANSAALKKAKLYQKEIKNERVYTDQNNKPNGILCEDAQNLILAAAPQTTITDIKKYILKASAKYLEYGLTFVQSDDLADSNISFTKTLKAYFELADSGKLPLRYNLQLRLTNEKELKEFIAKYNISDYNDYLSLGPLKIWADGSLGARTAALRKAYSDQADNEGQLLCSRKKMKKLVEIAYKNKMPVACHAIGDRTIEQFVEIIEELNQKFDYNLRHRIIHSQLADYKLLKRIKAAGINTDIQPAFTASDWKIVKERIGKQREYQSYLWKDMVDLNINAAGSSDSPIERPDPIWGISCLVTRKDSDLKPDFGWLPNQKVTVQTALEIYTKNGAYNARAENKLGKIKTGYKADFSILSKNPFYVKPDELREIKVDATVIDGNLIGNL</sequence>
<protein>
    <submittedName>
        <fullName evidence="2">Amidohydrolase 3</fullName>
    </submittedName>
</protein>
<dbReference type="OrthoDB" id="9767366at2"/>
<dbReference type="EMBL" id="CP002175">
    <property type="protein sequence ID" value="ADO77675.1"/>
    <property type="molecule type" value="Genomic_DNA"/>
</dbReference>
<dbReference type="Proteomes" id="UP000006866">
    <property type="component" value="Chromosome"/>
</dbReference>
<dbReference type="Gene3D" id="3.20.20.140">
    <property type="entry name" value="Metal-dependent hydrolases"/>
    <property type="match status" value="1"/>
</dbReference>
<dbReference type="SUPFAM" id="SSF51338">
    <property type="entry name" value="Composite domain of metallo-dependent hydrolases"/>
    <property type="match status" value="1"/>
</dbReference>
<evidence type="ECO:0000313" key="2">
    <source>
        <dbReference type="EMBL" id="ADO77675.1"/>
    </source>
</evidence>
<dbReference type="Pfam" id="PF07969">
    <property type="entry name" value="Amidohydro_3"/>
    <property type="match status" value="1"/>
</dbReference>
<dbReference type="KEGG" id="hpk:Hprae_1548"/>
<evidence type="ECO:0000259" key="1">
    <source>
        <dbReference type="Pfam" id="PF07969"/>
    </source>
</evidence>
<dbReference type="PANTHER" id="PTHR22642:SF2">
    <property type="entry name" value="PROTEIN LONG AFTER FAR-RED 3"/>
    <property type="match status" value="1"/>
</dbReference>